<keyword evidence="8" id="KW-1185">Reference proteome</keyword>
<keyword evidence="3" id="KW-0813">Transport</keyword>
<name>A0A553NQ53_TIGCA</name>
<gene>
    <name evidence="7" type="ORF">TCAL_07827</name>
</gene>
<dbReference type="GO" id="GO:0032012">
    <property type="term" value="P:regulation of ARF protein signal transduction"/>
    <property type="evidence" value="ECO:0007669"/>
    <property type="project" value="InterPro"/>
</dbReference>
<evidence type="ECO:0000256" key="4">
    <source>
        <dbReference type="ARBA" id="ARBA00023034"/>
    </source>
</evidence>
<feature type="region of interest" description="Disordered" evidence="5">
    <location>
        <begin position="229"/>
        <end position="311"/>
    </location>
</feature>
<feature type="region of interest" description="Disordered" evidence="5">
    <location>
        <begin position="1398"/>
        <end position="1454"/>
    </location>
</feature>
<feature type="compositionally biased region" description="Polar residues" evidence="5">
    <location>
        <begin position="363"/>
        <end position="375"/>
    </location>
</feature>
<dbReference type="OrthoDB" id="10258608at2759"/>
<feature type="compositionally biased region" description="Basic and acidic residues" evidence="5">
    <location>
        <begin position="1398"/>
        <end position="1410"/>
    </location>
</feature>
<dbReference type="SUPFAM" id="SSF48425">
    <property type="entry name" value="Sec7 domain"/>
    <property type="match status" value="1"/>
</dbReference>
<evidence type="ECO:0000256" key="2">
    <source>
        <dbReference type="ARBA" id="ARBA00004399"/>
    </source>
</evidence>
<dbReference type="GO" id="GO:0010256">
    <property type="term" value="P:endomembrane system organization"/>
    <property type="evidence" value="ECO:0007669"/>
    <property type="project" value="UniProtKB-ARBA"/>
</dbReference>
<feature type="compositionally biased region" description="Low complexity" evidence="5">
    <location>
        <begin position="290"/>
        <end position="307"/>
    </location>
</feature>
<reference evidence="7 8" key="1">
    <citation type="journal article" date="2018" name="Nat. Ecol. Evol.">
        <title>Genomic signatures of mitonuclear coevolution across populations of Tigriopus californicus.</title>
        <authorList>
            <person name="Barreto F.S."/>
            <person name="Watson E.T."/>
            <person name="Lima T.G."/>
            <person name="Willett C.S."/>
            <person name="Edmands S."/>
            <person name="Li W."/>
            <person name="Burton R.S."/>
        </authorList>
    </citation>
    <scope>NUCLEOTIDE SEQUENCE [LARGE SCALE GENOMIC DNA]</scope>
    <source>
        <strain evidence="7 8">San Diego</strain>
    </source>
</reference>
<evidence type="ECO:0000313" key="8">
    <source>
        <dbReference type="Proteomes" id="UP000318571"/>
    </source>
</evidence>
<comment type="subcellular location">
    <subcellularLocation>
        <location evidence="2">Endoplasmic reticulum-Golgi intermediate compartment</location>
    </subcellularLocation>
    <subcellularLocation>
        <location evidence="1">Golgi apparatus</location>
        <location evidence="1">cis-Golgi network</location>
    </subcellularLocation>
</comment>
<feature type="region of interest" description="Disordered" evidence="5">
    <location>
        <begin position="1927"/>
        <end position="1953"/>
    </location>
</feature>
<evidence type="ECO:0000256" key="1">
    <source>
        <dbReference type="ARBA" id="ARBA00004222"/>
    </source>
</evidence>
<accession>A0A553NQ53</accession>
<evidence type="ECO:0000313" key="7">
    <source>
        <dbReference type="EMBL" id="TRY67573.1"/>
    </source>
</evidence>
<dbReference type="CDD" id="cd00171">
    <property type="entry name" value="Sec7"/>
    <property type="match status" value="1"/>
</dbReference>
<feature type="compositionally biased region" description="Basic and acidic residues" evidence="5">
    <location>
        <begin position="1943"/>
        <end position="1953"/>
    </location>
</feature>
<keyword evidence="4" id="KW-0333">Golgi apparatus</keyword>
<dbReference type="InterPro" id="IPR032691">
    <property type="entry name" value="Mon2/Sec7/BIG1-like_HUS"/>
</dbReference>
<dbReference type="Proteomes" id="UP000318571">
    <property type="component" value="Chromosome 4"/>
</dbReference>
<dbReference type="GO" id="GO:0005085">
    <property type="term" value="F:guanyl-nucleotide exchange factor activity"/>
    <property type="evidence" value="ECO:0007669"/>
    <property type="project" value="InterPro"/>
</dbReference>
<dbReference type="EMBL" id="VCGU01000011">
    <property type="protein sequence ID" value="TRY67573.1"/>
    <property type="molecule type" value="Genomic_DNA"/>
</dbReference>
<dbReference type="Gene3D" id="1.10.1000.11">
    <property type="entry name" value="Arf Nucleotide-binding Site Opener,domain 2"/>
    <property type="match status" value="1"/>
</dbReference>
<protein>
    <recommendedName>
        <fullName evidence="6">SEC7 domain-containing protein</fullName>
    </recommendedName>
</protein>
<dbReference type="InterPro" id="IPR056604">
    <property type="entry name" value="GBF1-like_TPR"/>
</dbReference>
<dbReference type="FunFam" id="1.10.1000.11:FF:000007">
    <property type="entry name" value="Golgi-specific brefeldin A-resistance guanine nucleotide exchange factor 1"/>
    <property type="match status" value="1"/>
</dbReference>
<dbReference type="Pfam" id="PF23325">
    <property type="entry name" value="TPR_28"/>
    <property type="match status" value="1"/>
</dbReference>
<dbReference type="PANTHER" id="PTHR10663:SF388">
    <property type="entry name" value="GOLGI-SPECIFIC BREFELDIN A-RESISTANCE GUANINE NUCLEOTIDE EXCHANGE FACTOR 1"/>
    <property type="match status" value="1"/>
</dbReference>
<dbReference type="OMA" id="CRDIRHH"/>
<dbReference type="InterPro" id="IPR035999">
    <property type="entry name" value="Sec7_dom_sf"/>
</dbReference>
<dbReference type="GO" id="GO:0016197">
    <property type="term" value="P:endosomal transport"/>
    <property type="evidence" value="ECO:0007669"/>
    <property type="project" value="UniProtKB-ARBA"/>
</dbReference>
<dbReference type="SMART" id="SM00222">
    <property type="entry name" value="Sec7"/>
    <property type="match status" value="1"/>
</dbReference>
<dbReference type="STRING" id="6832.A0A553NQ53"/>
<dbReference type="Pfam" id="PF12783">
    <property type="entry name" value="Sec7-like_HUS"/>
    <property type="match status" value="1"/>
</dbReference>
<feature type="domain" description="SEC7" evidence="6">
    <location>
        <begin position="654"/>
        <end position="844"/>
    </location>
</feature>
<evidence type="ECO:0000259" key="6">
    <source>
        <dbReference type="PROSITE" id="PS50190"/>
    </source>
</evidence>
<dbReference type="PANTHER" id="PTHR10663">
    <property type="entry name" value="GUANYL-NUCLEOTIDE EXCHANGE FACTOR"/>
    <property type="match status" value="1"/>
</dbReference>
<sequence length="1953" mass="214929">MALTVGRGPVGVDRGVAIVEAEIAALCLALKRGHSQTWSRHHSPHEDTPASLHPTLLRACLTLKRELSAPENGHEPDPHLFLAPFLDVIRSETVTGPITGLALSAVQKFLNYGLLRADHPHIGPAVENLADAVTHARFVGVDPGADEVVLMKIMEVLRTLMLSPVGLLLTNESVCEIMQSTFRICFETRLSELLRKTAEHALNDMIQLLFTRLPTFTEENLPLLKKLKMRSSHGEGGKTHRKPAGSSVRSTKTKPVRPAVTTTSTSPSTAPPSSTTTEVSIIPQAPPTKPVTSPESSQVSSVSSPTVEAPPNFNVDADVLARSPSGSVTDLSVMPASPVESPLEEGPSSLPDMPSESDPVAITVTSPKGTETPLGSPTPGPEEVPGEADANESEFTNAQGVTFTPTVDAVDEGGSLIPYGLPCVRELFRFLISLTNPHDSHNQDAMIQIALNLLATALETGAEHLDCFKSLLELARDDLARNLVSHLSTERINVFATSLWVSYMLYEAQRKHLKFQLEIYLTKLIEVVCSESQKVTYEHKELALDIVVRYYRIPGFLTQLYLNFDCDLYTSNIFEDLTKMLSKNAFPVSGLYSTHFLSLDALLTVIEAIESQCQKRITSGDRAAEKPALPTSESSGKVVKLAGQEDFKIPSHEEVMALKHKKKLIQSATEQFNAKPTKSITFMQENKLIQSPLDPIEIVEFMRKNPHLDKKQLGEYISNRKNLHVLEAFVQSFDFAGLRVDESLRLFLEAFRLPGEAPLIQLVLEHFAEHWRSSNDGVLADADAAFTLSYAVIMLNVDQHNKNHTQRNDPMTVEQFIRNLRGTNGNKDHDPEMLQEIYHAIRQEEIVMPAEQTGLVRENYLWKCVLKRGTEPCSRFLLAPNGFFDHDIFSIIWGSTVAALSYVFDKSNDPAVINRALNGFQRCAMIAAHYHMSDVFDNLVISLCKFTTLLTVNEPPLQFVPNFGMNPKALMATRMVFTLVQKHGDILRDGWRNITECLLQLFKCQMLPKAMMEAEDYIASAGRIKLFREEVQENKVEQGFLNSFVSFISMSSEAQPKERTPEEEEYAQTAQKCIKDCNLESLISESKFLLAESLQEMIRYLIIDSDLDEVDDEHARLFFLEMITKVAIQNRDRIQVIWMSVSDHLARLIMSSSSVDKQFMLERSVTSLLRLAVRLSRKEDLASTVVQSLQILLAMKIQVVRQVAAHIAFGLHELLRNNAANIHETHDWAIIFALIEMVGTGANLEIPVRVPASAVPASAVPASPRTAKDEDSGHESETNTIHSGAGSPMRERSESISSSGGWIVLGGGSSASSSIKGFNGATMPAVNGGSRSSLEKINQFVAIKPRKLVWHNSLAYLKCCESLGFLVRDVAHITPDNFFSCVQALRTFVEASFVPRRADQDHGGSSKHEGPQPAANSRSQVKKTPAGRQPPMRRAQSAPNHHNSDYEADESDSDDLSSEYHHVALQLLDLMYTLHTRAGAIYKSWAEEGGNEALADETSLWGIAWCPLLQGMARFCTDRRSLIRTTSLTTLQRALLFPELQNLSPAEWEGAFNQVLFPMLNQLLTKSTPGEKTAMEETRTRAAALLGKVYLQHLQALATLPTFTALCMTILDFNERFMKSATSDHLADAIPETLKNMLLVMDATPGVFFSPEGHPTQTWRQTWERLDTFLPNLMKELFNHKDRTHPSLAALEQTATVSNGSVASEPIMIQERLPHSHPESLPSNFNIEALATASTMSDPVGMGQPPLSPMDAPIMSSAVFQSVPNVVSAVANEPLPPPCDMIKASSTSDLSEKPRMSQGSFTFEPLPRLPGLPSSTVRNATTVTTVHDPPPLARFQIPSMPEIAPLPPPPISLAQSPPVMSRDTPSNGFQPIHVANPTSSAMSAPMVNPKAIPAPNPQLSSYFSHGAQLPSTISNVPGNNILTAAFSPTLPTNSTNPVVLGGQHHEEPPTSGS</sequence>
<dbReference type="GO" id="GO:0005794">
    <property type="term" value="C:Golgi apparatus"/>
    <property type="evidence" value="ECO:0007669"/>
    <property type="project" value="UniProtKB-SubCell"/>
</dbReference>
<feature type="compositionally biased region" description="Low complexity" evidence="5">
    <location>
        <begin position="256"/>
        <end position="277"/>
    </location>
</feature>
<feature type="region of interest" description="Disordered" evidence="5">
    <location>
        <begin position="326"/>
        <end position="388"/>
    </location>
</feature>
<dbReference type="Pfam" id="PF01369">
    <property type="entry name" value="Sec7"/>
    <property type="match status" value="1"/>
</dbReference>
<feature type="region of interest" description="Disordered" evidence="5">
    <location>
        <begin position="1787"/>
        <end position="1814"/>
    </location>
</feature>
<evidence type="ECO:0000256" key="3">
    <source>
        <dbReference type="ARBA" id="ARBA00022448"/>
    </source>
</evidence>
<dbReference type="PROSITE" id="PS50190">
    <property type="entry name" value="SEC7"/>
    <property type="match status" value="1"/>
</dbReference>
<proteinExistence type="predicted"/>
<dbReference type="InterPro" id="IPR023394">
    <property type="entry name" value="Sec7_C_sf"/>
</dbReference>
<evidence type="ECO:0000256" key="5">
    <source>
        <dbReference type="SAM" id="MobiDB-lite"/>
    </source>
</evidence>
<feature type="compositionally biased region" description="Basic and acidic residues" evidence="5">
    <location>
        <begin position="1266"/>
        <end position="1277"/>
    </location>
</feature>
<dbReference type="GO" id="GO:0005793">
    <property type="term" value="C:endoplasmic reticulum-Golgi intermediate compartment"/>
    <property type="evidence" value="ECO:0007669"/>
    <property type="project" value="UniProtKB-SubCell"/>
</dbReference>
<comment type="caution">
    <text evidence="7">The sequence shown here is derived from an EMBL/GenBank/DDBJ whole genome shotgun (WGS) entry which is preliminary data.</text>
</comment>
<feature type="region of interest" description="Disordered" evidence="5">
    <location>
        <begin position="1257"/>
        <end position="1294"/>
    </location>
</feature>
<dbReference type="InterPro" id="IPR000904">
    <property type="entry name" value="Sec7_dom"/>
</dbReference>
<organism evidence="7 8">
    <name type="scientific">Tigriopus californicus</name>
    <name type="common">Marine copepod</name>
    <dbReference type="NCBI Taxonomy" id="6832"/>
    <lineage>
        <taxon>Eukaryota</taxon>
        <taxon>Metazoa</taxon>
        <taxon>Ecdysozoa</taxon>
        <taxon>Arthropoda</taxon>
        <taxon>Crustacea</taxon>
        <taxon>Multicrustacea</taxon>
        <taxon>Hexanauplia</taxon>
        <taxon>Copepoda</taxon>
        <taxon>Harpacticoida</taxon>
        <taxon>Harpacticidae</taxon>
        <taxon>Tigriopus</taxon>
    </lineage>
</organism>
<dbReference type="Gene3D" id="1.10.220.20">
    <property type="match status" value="1"/>
</dbReference>